<protein>
    <submittedName>
        <fullName evidence="1">Uncharacterized protein</fullName>
    </submittedName>
</protein>
<evidence type="ECO:0000313" key="1">
    <source>
        <dbReference type="EMBL" id="JAD30824.1"/>
    </source>
</evidence>
<dbReference type="EMBL" id="GBRH01267071">
    <property type="protein sequence ID" value="JAD30824.1"/>
    <property type="molecule type" value="Transcribed_RNA"/>
</dbReference>
<proteinExistence type="predicted"/>
<organism evidence="1">
    <name type="scientific">Arundo donax</name>
    <name type="common">Giant reed</name>
    <name type="synonym">Donax arundinaceus</name>
    <dbReference type="NCBI Taxonomy" id="35708"/>
    <lineage>
        <taxon>Eukaryota</taxon>
        <taxon>Viridiplantae</taxon>
        <taxon>Streptophyta</taxon>
        <taxon>Embryophyta</taxon>
        <taxon>Tracheophyta</taxon>
        <taxon>Spermatophyta</taxon>
        <taxon>Magnoliopsida</taxon>
        <taxon>Liliopsida</taxon>
        <taxon>Poales</taxon>
        <taxon>Poaceae</taxon>
        <taxon>PACMAD clade</taxon>
        <taxon>Arundinoideae</taxon>
        <taxon>Arundineae</taxon>
        <taxon>Arundo</taxon>
    </lineage>
</organism>
<reference evidence="1" key="2">
    <citation type="journal article" date="2015" name="Data Brief">
        <title>Shoot transcriptome of the giant reed, Arundo donax.</title>
        <authorList>
            <person name="Barrero R.A."/>
            <person name="Guerrero F.D."/>
            <person name="Moolhuijzen P."/>
            <person name="Goolsby J.A."/>
            <person name="Tidwell J."/>
            <person name="Bellgard S.E."/>
            <person name="Bellgard M.I."/>
        </authorList>
    </citation>
    <scope>NUCLEOTIDE SEQUENCE</scope>
    <source>
        <tissue evidence="1">Shoot tissue taken approximately 20 cm above the soil surface</tissue>
    </source>
</reference>
<name>A0A0A8YUK1_ARUDO</name>
<sequence length="46" mass="5361">MQIVRLENLQISCTEIILRCRIRSRDFLKMHVISDSANVAIVKPIH</sequence>
<dbReference type="AlphaFoldDB" id="A0A0A8YUK1"/>
<reference evidence="1" key="1">
    <citation type="submission" date="2014-09" db="EMBL/GenBank/DDBJ databases">
        <authorList>
            <person name="Magalhaes I.L.F."/>
            <person name="Oliveira U."/>
            <person name="Santos F.R."/>
            <person name="Vidigal T.H.D.A."/>
            <person name="Brescovit A.D."/>
            <person name="Santos A.J."/>
        </authorList>
    </citation>
    <scope>NUCLEOTIDE SEQUENCE</scope>
    <source>
        <tissue evidence="1">Shoot tissue taken approximately 20 cm above the soil surface</tissue>
    </source>
</reference>
<accession>A0A0A8YUK1</accession>